<keyword evidence="2" id="KW-1133">Transmembrane helix</keyword>
<dbReference type="AlphaFoldDB" id="A0A9Q9DXI5"/>
<feature type="region of interest" description="Disordered" evidence="1">
    <location>
        <begin position="657"/>
        <end position="727"/>
    </location>
</feature>
<keyword evidence="2" id="KW-0472">Membrane</keyword>
<organism evidence="4 5">
    <name type="scientific">Curvularia clavata</name>
    <dbReference type="NCBI Taxonomy" id="95742"/>
    <lineage>
        <taxon>Eukaryota</taxon>
        <taxon>Fungi</taxon>
        <taxon>Dikarya</taxon>
        <taxon>Ascomycota</taxon>
        <taxon>Pezizomycotina</taxon>
        <taxon>Dothideomycetes</taxon>
        <taxon>Pleosporomycetidae</taxon>
        <taxon>Pleosporales</taxon>
        <taxon>Pleosporineae</taxon>
        <taxon>Pleosporaceae</taxon>
        <taxon>Curvularia</taxon>
    </lineage>
</organism>
<feature type="compositionally biased region" description="Basic and acidic residues" evidence="1">
    <location>
        <begin position="662"/>
        <end position="675"/>
    </location>
</feature>
<dbReference type="EMBL" id="CP089280">
    <property type="protein sequence ID" value="USP81985.1"/>
    <property type="molecule type" value="Genomic_DNA"/>
</dbReference>
<dbReference type="Pfam" id="PF06985">
    <property type="entry name" value="HET"/>
    <property type="match status" value="1"/>
</dbReference>
<protein>
    <recommendedName>
        <fullName evidence="3">Heterokaryon incompatibility domain-containing protein</fullName>
    </recommendedName>
</protein>
<evidence type="ECO:0000256" key="2">
    <source>
        <dbReference type="SAM" id="Phobius"/>
    </source>
</evidence>
<evidence type="ECO:0000313" key="4">
    <source>
        <dbReference type="EMBL" id="USP81985.1"/>
    </source>
</evidence>
<reference evidence="4" key="1">
    <citation type="submission" date="2021-12" db="EMBL/GenBank/DDBJ databases">
        <title>Curvularia clavata genome.</title>
        <authorList>
            <person name="Cao Y."/>
        </authorList>
    </citation>
    <scope>NUCLEOTIDE SEQUENCE</scope>
    <source>
        <strain evidence="4">Yc1106</strain>
    </source>
</reference>
<dbReference type="OrthoDB" id="5362512at2759"/>
<feature type="transmembrane region" description="Helical" evidence="2">
    <location>
        <begin position="630"/>
        <end position="650"/>
    </location>
</feature>
<feature type="region of interest" description="Disordered" evidence="1">
    <location>
        <begin position="775"/>
        <end position="797"/>
    </location>
</feature>
<dbReference type="VEuPathDB" id="FungiDB:yc1106_09259"/>
<dbReference type="Proteomes" id="UP001056012">
    <property type="component" value="Chromosome 7"/>
</dbReference>
<evidence type="ECO:0000256" key="1">
    <source>
        <dbReference type="SAM" id="MobiDB-lite"/>
    </source>
</evidence>
<evidence type="ECO:0000259" key="3">
    <source>
        <dbReference type="Pfam" id="PF06985"/>
    </source>
</evidence>
<dbReference type="PANTHER" id="PTHR33112">
    <property type="entry name" value="DOMAIN PROTEIN, PUTATIVE-RELATED"/>
    <property type="match status" value="1"/>
</dbReference>
<gene>
    <name evidence="4" type="ORF">yc1106_09259</name>
</gene>
<name>A0A9Q9DXI5_CURCL</name>
<feature type="compositionally biased region" description="Basic and acidic residues" evidence="1">
    <location>
        <begin position="689"/>
        <end position="727"/>
    </location>
</feature>
<feature type="domain" description="Heterokaryon incompatibility" evidence="3">
    <location>
        <begin position="135"/>
        <end position="288"/>
    </location>
</feature>
<sequence>MNQLRDRDRDSSDTLDPLFPLECECDTSSASWQSSFELILKSQTTASFSLQFIFEVVENSTGSFTNYKPAPSTFSGSACNLIEYWLKDCIQHHPRCNAPPAERWAPTRLLDIGIFYDDLVKLVDGKDAFLSKQKYATLSHCWGGIHGPFFRTLLGNIKQFQEGIHCDQFPETLRDAIKVARQFHLRYLWIDSLCIIQDDIEDISMEVALMEKVYRYSFLNIAATGAHDSTKGCFWERDPCAILPTEISIGWSNHRGSKAKYRVVPEPNIWARKLTDEPLNRRAWVLQERILSSRVLHFGHEQLFWECRESSACETFHLGLPNALCGHPLIDIKRLQLGDEVKDDRWPAKYIPEAPRGKTFLKRLQSAFTRILQPVVVQEVTLYTNTASALAFRDWDAVVELYTMASLSFTRDKLIALSGIASSLSTTHPGASADGYLAGLWQSSLPIYLLWIPETSNNPKIMFSDRRSLCPERYQEYVAPTWSWASINGRISFRLCQHNFDPNDHLAVLEEASVSHQTSFRFGSVNSGFIKLSSPVATILWSTEDTPPPSKPRTGRITHIFPHHLNRSDSVSVAPDSNTDAEIFFDTAMDKLPDQVTLLPIVGVTKRTIHENETVIGLVLEQLTRMKDHWSTVLLVSLLAAALQSIIVVLGRRKSRASSSDRNLEGSGMDHEGLPIKRRKDSSQNVEFDVSKSKEKVEVAELEGKDHSEERNRDRNRRVSPEQNQNDHLESLKQETLEPSLLPIHPWIAPPQRLPGPYDAPYYPLPLPTIAIQETAEDDTSSQTSEHATTSDDRPEELETIVYSRRLPTPNASETESVREGVVTVSTRGWRRTLWTVNAG</sequence>
<evidence type="ECO:0000313" key="5">
    <source>
        <dbReference type="Proteomes" id="UP001056012"/>
    </source>
</evidence>
<accession>A0A9Q9DXI5</accession>
<dbReference type="PANTHER" id="PTHR33112:SF16">
    <property type="entry name" value="HETEROKARYON INCOMPATIBILITY DOMAIN-CONTAINING PROTEIN"/>
    <property type="match status" value="1"/>
</dbReference>
<keyword evidence="2" id="KW-0812">Transmembrane</keyword>
<keyword evidence="5" id="KW-1185">Reference proteome</keyword>
<proteinExistence type="predicted"/>
<dbReference type="InterPro" id="IPR010730">
    <property type="entry name" value="HET"/>
</dbReference>